<name>A0ABS4GTD6_9BACL</name>
<evidence type="ECO:0000313" key="1">
    <source>
        <dbReference type="EMBL" id="MBP1933516.1"/>
    </source>
</evidence>
<dbReference type="EMBL" id="JAGGKT010000011">
    <property type="protein sequence ID" value="MBP1933516.1"/>
    <property type="molecule type" value="Genomic_DNA"/>
</dbReference>
<reference evidence="1 2" key="1">
    <citation type="submission" date="2021-03" db="EMBL/GenBank/DDBJ databases">
        <title>Genomic Encyclopedia of Type Strains, Phase IV (KMG-IV): sequencing the most valuable type-strain genomes for metagenomic binning, comparative biology and taxonomic classification.</title>
        <authorList>
            <person name="Goeker M."/>
        </authorList>
    </citation>
    <scope>NUCLEOTIDE SEQUENCE [LARGE SCALE GENOMIC DNA]</scope>
    <source>
        <strain evidence="1 2">DSM 24738</strain>
    </source>
</reference>
<evidence type="ECO:0000313" key="2">
    <source>
        <dbReference type="Proteomes" id="UP001519343"/>
    </source>
</evidence>
<keyword evidence="2" id="KW-1185">Reference proteome</keyword>
<gene>
    <name evidence="1" type="ORF">J2Z37_003529</name>
</gene>
<proteinExistence type="predicted"/>
<protein>
    <submittedName>
        <fullName evidence="1">Uncharacterized protein</fullName>
    </submittedName>
</protein>
<dbReference type="RefSeq" id="WP_209811523.1">
    <property type="nucleotide sequence ID" value="NZ_JAGGKT010000011.1"/>
</dbReference>
<comment type="caution">
    <text evidence="1">The sequence shown here is derived from an EMBL/GenBank/DDBJ whole genome shotgun (WGS) entry which is preliminary data.</text>
</comment>
<accession>A0ABS4GTD6</accession>
<dbReference type="Proteomes" id="UP001519343">
    <property type="component" value="Unassembled WGS sequence"/>
</dbReference>
<sequence>MIQSLYDKMLEYLKMDTEIDFKEFNDYYKTVLEELEKNYKEYDQEKGIQALFVMDNLKTNSDSRLTRKFPEAKKYKKISERSKVWVEALFLHLLQHGMTDKEIQAKIEELYELA</sequence>
<organism evidence="1 2">
    <name type="scientific">Ammoniphilus resinae</name>
    <dbReference type="NCBI Taxonomy" id="861532"/>
    <lineage>
        <taxon>Bacteria</taxon>
        <taxon>Bacillati</taxon>
        <taxon>Bacillota</taxon>
        <taxon>Bacilli</taxon>
        <taxon>Bacillales</taxon>
        <taxon>Paenibacillaceae</taxon>
        <taxon>Aneurinibacillus group</taxon>
        <taxon>Ammoniphilus</taxon>
    </lineage>
</organism>